<organism evidence="4 5">
    <name type="scientific">Mikania micrantha</name>
    <name type="common">bitter vine</name>
    <dbReference type="NCBI Taxonomy" id="192012"/>
    <lineage>
        <taxon>Eukaryota</taxon>
        <taxon>Viridiplantae</taxon>
        <taxon>Streptophyta</taxon>
        <taxon>Embryophyta</taxon>
        <taxon>Tracheophyta</taxon>
        <taxon>Spermatophyta</taxon>
        <taxon>Magnoliopsida</taxon>
        <taxon>eudicotyledons</taxon>
        <taxon>Gunneridae</taxon>
        <taxon>Pentapetalae</taxon>
        <taxon>asterids</taxon>
        <taxon>campanulids</taxon>
        <taxon>Asterales</taxon>
        <taxon>Asteraceae</taxon>
        <taxon>Asteroideae</taxon>
        <taxon>Heliantheae alliance</taxon>
        <taxon>Eupatorieae</taxon>
        <taxon>Mikania</taxon>
    </lineage>
</organism>
<evidence type="ECO:0000313" key="5">
    <source>
        <dbReference type="Proteomes" id="UP000326396"/>
    </source>
</evidence>
<dbReference type="EMBL" id="SZYD01000003">
    <property type="protein sequence ID" value="KAD6796147.1"/>
    <property type="molecule type" value="Genomic_DNA"/>
</dbReference>
<feature type="compositionally biased region" description="Basic residues" evidence="2">
    <location>
        <begin position="69"/>
        <end position="81"/>
    </location>
</feature>
<keyword evidence="5" id="KW-1185">Reference proteome</keyword>
<feature type="domain" description="CCHC-type" evidence="3">
    <location>
        <begin position="138"/>
        <end position="153"/>
    </location>
</feature>
<evidence type="ECO:0000259" key="3">
    <source>
        <dbReference type="PROSITE" id="PS50158"/>
    </source>
</evidence>
<dbReference type="AlphaFoldDB" id="A0A5N6PSH7"/>
<feature type="compositionally biased region" description="Pro residues" evidence="2">
    <location>
        <begin position="7"/>
        <end position="18"/>
    </location>
</feature>
<keyword evidence="1" id="KW-0862">Zinc</keyword>
<dbReference type="PROSITE" id="PS50158">
    <property type="entry name" value="ZF_CCHC"/>
    <property type="match status" value="2"/>
</dbReference>
<feature type="region of interest" description="Disordered" evidence="2">
    <location>
        <begin position="1"/>
        <end position="20"/>
    </location>
</feature>
<protein>
    <recommendedName>
        <fullName evidence="3">CCHC-type domain-containing protein</fullName>
    </recommendedName>
</protein>
<feature type="region of interest" description="Disordered" evidence="2">
    <location>
        <begin position="60"/>
        <end position="82"/>
    </location>
</feature>
<sequence length="226" mass="25257">MSQEHQPSPPHPPPPEVEPPAAALATLITEQSVAVIPDLITRVMNSDEYARCYPKTVTGTDGLVEREPSKKRKRRRAKKSKGPVIYTEAIPLRQIASTPGPEIQEVPVEQIRKPYTGKFPLCVTCSFHHARNKPCKHCLNCGRKRHWNRECRNPPTHNQNPGTTTYPLPRYSKDCYVCGSSEHLTRSCPERTPSSDHAPPEKLLASPAPDTYSEPDNFIGMSNSIC</sequence>
<evidence type="ECO:0000256" key="1">
    <source>
        <dbReference type="PROSITE-ProRule" id="PRU00047"/>
    </source>
</evidence>
<dbReference type="SUPFAM" id="SSF57756">
    <property type="entry name" value="Retrovirus zinc finger-like domains"/>
    <property type="match status" value="1"/>
</dbReference>
<evidence type="ECO:0000256" key="2">
    <source>
        <dbReference type="SAM" id="MobiDB-lite"/>
    </source>
</evidence>
<keyword evidence="1" id="KW-0863">Zinc-finger</keyword>
<accession>A0A5N6PSH7</accession>
<keyword evidence="1" id="KW-0479">Metal-binding</keyword>
<reference evidence="4 5" key="1">
    <citation type="submission" date="2019-05" db="EMBL/GenBank/DDBJ databases">
        <title>Mikania micrantha, genome provides insights into the molecular mechanism of rapid growth.</title>
        <authorList>
            <person name="Liu B."/>
        </authorList>
    </citation>
    <scope>NUCLEOTIDE SEQUENCE [LARGE SCALE GENOMIC DNA]</scope>
    <source>
        <strain evidence="4">NLD-2019</strain>
        <tissue evidence="4">Leaf</tissue>
    </source>
</reference>
<dbReference type="Proteomes" id="UP000326396">
    <property type="component" value="Linkage Group LG11"/>
</dbReference>
<name>A0A5N6PSH7_9ASTR</name>
<gene>
    <name evidence="4" type="ORF">E3N88_07043</name>
</gene>
<dbReference type="InterPro" id="IPR001878">
    <property type="entry name" value="Znf_CCHC"/>
</dbReference>
<dbReference type="GO" id="GO:0003676">
    <property type="term" value="F:nucleic acid binding"/>
    <property type="evidence" value="ECO:0007669"/>
    <property type="project" value="InterPro"/>
</dbReference>
<dbReference type="OrthoDB" id="5418639at2759"/>
<feature type="region of interest" description="Disordered" evidence="2">
    <location>
        <begin position="183"/>
        <end position="214"/>
    </location>
</feature>
<dbReference type="SMART" id="SM00343">
    <property type="entry name" value="ZnF_C2HC"/>
    <property type="match status" value="2"/>
</dbReference>
<comment type="caution">
    <text evidence="4">The sequence shown here is derived from an EMBL/GenBank/DDBJ whole genome shotgun (WGS) entry which is preliminary data.</text>
</comment>
<evidence type="ECO:0000313" key="4">
    <source>
        <dbReference type="EMBL" id="KAD6796147.1"/>
    </source>
</evidence>
<dbReference type="InterPro" id="IPR036875">
    <property type="entry name" value="Znf_CCHC_sf"/>
</dbReference>
<feature type="domain" description="CCHC-type" evidence="3">
    <location>
        <begin position="175"/>
        <end position="190"/>
    </location>
</feature>
<dbReference type="GO" id="GO:0008270">
    <property type="term" value="F:zinc ion binding"/>
    <property type="evidence" value="ECO:0007669"/>
    <property type="project" value="UniProtKB-KW"/>
</dbReference>
<dbReference type="Gene3D" id="4.10.60.10">
    <property type="entry name" value="Zinc finger, CCHC-type"/>
    <property type="match status" value="1"/>
</dbReference>
<proteinExistence type="predicted"/>